<dbReference type="InParanoid" id="A0A2J6TJG7"/>
<accession>A0A2J6TJG7</accession>
<name>A0A2J6TJG7_9HELO</name>
<dbReference type="Proteomes" id="UP000235371">
    <property type="component" value="Unassembled WGS sequence"/>
</dbReference>
<evidence type="ECO:0000313" key="3">
    <source>
        <dbReference type="Proteomes" id="UP000235371"/>
    </source>
</evidence>
<dbReference type="PANTHER" id="PTHR35910:SF6">
    <property type="entry name" value="2EXR DOMAIN-CONTAINING PROTEIN"/>
    <property type="match status" value="1"/>
</dbReference>
<dbReference type="EMBL" id="KZ613782">
    <property type="protein sequence ID" value="PMD63156.1"/>
    <property type="molecule type" value="Genomic_DNA"/>
</dbReference>
<dbReference type="InterPro" id="IPR045518">
    <property type="entry name" value="2EXR"/>
</dbReference>
<evidence type="ECO:0000259" key="1">
    <source>
        <dbReference type="Pfam" id="PF20150"/>
    </source>
</evidence>
<reference evidence="2 3" key="1">
    <citation type="submission" date="2016-04" db="EMBL/GenBank/DDBJ databases">
        <title>A degradative enzymes factory behind the ericoid mycorrhizal symbiosis.</title>
        <authorList>
            <consortium name="DOE Joint Genome Institute"/>
            <person name="Martino E."/>
            <person name="Morin E."/>
            <person name="Grelet G."/>
            <person name="Kuo A."/>
            <person name="Kohler A."/>
            <person name="Daghino S."/>
            <person name="Barry K."/>
            <person name="Choi C."/>
            <person name="Cichocki N."/>
            <person name="Clum A."/>
            <person name="Copeland A."/>
            <person name="Hainaut M."/>
            <person name="Haridas S."/>
            <person name="Labutti K."/>
            <person name="Lindquist E."/>
            <person name="Lipzen A."/>
            <person name="Khouja H.-R."/>
            <person name="Murat C."/>
            <person name="Ohm R."/>
            <person name="Olson A."/>
            <person name="Spatafora J."/>
            <person name="Veneault-Fourrey C."/>
            <person name="Henrissat B."/>
            <person name="Grigoriev I."/>
            <person name="Martin F."/>
            <person name="Perotto S."/>
        </authorList>
    </citation>
    <scope>NUCLEOTIDE SEQUENCE [LARGE SCALE GENOMIC DNA]</scope>
    <source>
        <strain evidence="2 3">E</strain>
    </source>
</reference>
<organism evidence="2 3">
    <name type="scientific">Hyaloscypha bicolor E</name>
    <dbReference type="NCBI Taxonomy" id="1095630"/>
    <lineage>
        <taxon>Eukaryota</taxon>
        <taxon>Fungi</taxon>
        <taxon>Dikarya</taxon>
        <taxon>Ascomycota</taxon>
        <taxon>Pezizomycotina</taxon>
        <taxon>Leotiomycetes</taxon>
        <taxon>Helotiales</taxon>
        <taxon>Hyaloscyphaceae</taxon>
        <taxon>Hyaloscypha</taxon>
        <taxon>Hyaloscypha bicolor</taxon>
    </lineage>
</organism>
<dbReference type="PANTHER" id="PTHR35910">
    <property type="entry name" value="2EXR DOMAIN-CONTAINING PROTEIN"/>
    <property type="match status" value="1"/>
</dbReference>
<keyword evidence="3" id="KW-1185">Reference proteome</keyword>
<dbReference type="OrthoDB" id="3561020at2759"/>
<protein>
    <recommendedName>
        <fullName evidence="1">2EXR domain-containing protein</fullName>
    </recommendedName>
</protein>
<evidence type="ECO:0000313" key="2">
    <source>
        <dbReference type="EMBL" id="PMD63156.1"/>
    </source>
</evidence>
<dbReference type="GeneID" id="36590802"/>
<dbReference type="AlphaFoldDB" id="A0A2J6TJG7"/>
<proteinExistence type="predicted"/>
<gene>
    <name evidence="2" type="ORF">K444DRAFT_626899</name>
</gene>
<sequence length="250" mass="28961">MSRVQLLCRALPKLLAPYPPLDTFTLFSKLPPELRNRVWKYAAGDPRKVIVIIGVEYRQNTGQLPSPAILRTTRESRNEAKRYYTLCEDIASPPNFCIASMRTRETPPAKPYNKRPVWINFAVDIFTCGPEAFYHGRDVKTQFNFNNTVINQIQHVELVCRRGIDDLKKHLNNFKVILVQKSLASFTAVMYHFDESERAGRLEREIGLLEGEKKLLEKIRKQQKWAGWSVQPQIGWKVIYGPHSRAYLDS</sequence>
<dbReference type="RefSeq" id="XP_024740060.1">
    <property type="nucleotide sequence ID" value="XM_024882725.1"/>
</dbReference>
<feature type="domain" description="2EXR" evidence="1">
    <location>
        <begin position="24"/>
        <end position="126"/>
    </location>
</feature>
<dbReference type="Pfam" id="PF20150">
    <property type="entry name" value="2EXR"/>
    <property type="match status" value="1"/>
</dbReference>